<comment type="caution">
    <text evidence="3">The sequence shown here is derived from an EMBL/GenBank/DDBJ whole genome shotgun (WGS) entry which is preliminary data.</text>
</comment>
<evidence type="ECO:0008006" key="5">
    <source>
        <dbReference type="Google" id="ProtNLM"/>
    </source>
</evidence>
<feature type="compositionally biased region" description="Basic and acidic residues" evidence="2">
    <location>
        <begin position="84"/>
        <end position="93"/>
    </location>
</feature>
<feature type="compositionally biased region" description="Polar residues" evidence="2">
    <location>
        <begin position="177"/>
        <end position="192"/>
    </location>
</feature>
<organism evidence="3 4">
    <name type="scientific">Dimargaris verticillata</name>
    <dbReference type="NCBI Taxonomy" id="2761393"/>
    <lineage>
        <taxon>Eukaryota</taxon>
        <taxon>Fungi</taxon>
        <taxon>Fungi incertae sedis</taxon>
        <taxon>Zoopagomycota</taxon>
        <taxon>Kickxellomycotina</taxon>
        <taxon>Dimargaritomycetes</taxon>
        <taxon>Dimargaritales</taxon>
        <taxon>Dimargaritaceae</taxon>
        <taxon>Dimargaris</taxon>
    </lineage>
</organism>
<feature type="region of interest" description="Disordered" evidence="2">
    <location>
        <begin position="69"/>
        <end position="198"/>
    </location>
</feature>
<evidence type="ECO:0000256" key="1">
    <source>
        <dbReference type="SAM" id="Coils"/>
    </source>
</evidence>
<evidence type="ECO:0000313" key="3">
    <source>
        <dbReference type="EMBL" id="KAJ1971721.1"/>
    </source>
</evidence>
<dbReference type="AlphaFoldDB" id="A0A9W8B1Y9"/>
<dbReference type="Proteomes" id="UP001151582">
    <property type="component" value="Unassembled WGS sequence"/>
</dbReference>
<gene>
    <name evidence="3" type="ORF">H4R34_005646</name>
</gene>
<protein>
    <recommendedName>
        <fullName evidence="5">Transforming acidic coiled-coil-containing protein C-terminal domain-containing protein</fullName>
    </recommendedName>
</protein>
<dbReference type="OrthoDB" id="5579923at2759"/>
<feature type="compositionally biased region" description="Low complexity" evidence="2">
    <location>
        <begin position="116"/>
        <end position="147"/>
    </location>
</feature>
<feature type="non-terminal residue" evidence="3">
    <location>
        <position position="1"/>
    </location>
</feature>
<evidence type="ECO:0000256" key="2">
    <source>
        <dbReference type="SAM" id="MobiDB-lite"/>
    </source>
</evidence>
<accession>A0A9W8B1Y9</accession>
<proteinExistence type="predicted"/>
<feature type="coiled-coil region" evidence="1">
    <location>
        <begin position="362"/>
        <end position="400"/>
    </location>
</feature>
<name>A0A9W8B1Y9_9FUNG</name>
<dbReference type="EMBL" id="JANBQB010001271">
    <property type="protein sequence ID" value="KAJ1971721.1"/>
    <property type="molecule type" value="Genomic_DNA"/>
</dbReference>
<reference evidence="3" key="1">
    <citation type="submission" date="2022-07" db="EMBL/GenBank/DDBJ databases">
        <title>Phylogenomic reconstructions and comparative analyses of Kickxellomycotina fungi.</title>
        <authorList>
            <person name="Reynolds N.K."/>
            <person name="Stajich J.E."/>
            <person name="Barry K."/>
            <person name="Grigoriev I.V."/>
            <person name="Crous P."/>
            <person name="Smith M.E."/>
        </authorList>
    </citation>
    <scope>NUCLEOTIDE SEQUENCE</scope>
    <source>
        <strain evidence="3">RSA 567</strain>
    </source>
</reference>
<evidence type="ECO:0000313" key="4">
    <source>
        <dbReference type="Proteomes" id="UP001151582"/>
    </source>
</evidence>
<keyword evidence="4" id="KW-1185">Reference proteome</keyword>
<sequence length="419" mass="45662">MLQDQDAPVASPPADTTSQSEAPDAQSDLKARMHRRRTCDINIPDDWVMQFDSPVQPVTSVCKTESPVLQESLDLTPPALVPTDPKDEAARRERLNRRKSQVRFSIAPDTVHTIDDMPSSSDSETSPTDTDTGTAVLDTASMASPSLPASPPQSQPTLQATDKPIDLPTFSPKMSALSPSAAIQVSSPTGSDSNKHYSDWCDDADDTALQSLTKQPRTRYSMSPSLSKLFSQTPAKDAELSTPTDVATPATERVPEPLATTLGSRAVDEGMLISLKTPAPPRALPATARSRLSIDGDLSAYGDLTDLLAKTPRSLPDGPPVASSDAKQYPTSLLIPVTPGPSLIDTVRNDIISPERIPKYSFIEMEEIKKHYEAKMSKKEEEFQDQLNELHQRLAQDATEREELKVLLTEYDETIMKAI</sequence>
<keyword evidence="1" id="KW-0175">Coiled coil</keyword>
<feature type="region of interest" description="Disordered" evidence="2">
    <location>
        <begin position="1"/>
        <end position="37"/>
    </location>
</feature>